<dbReference type="AlphaFoldDB" id="A0A2S8GNP3"/>
<dbReference type="PROSITE" id="PS51194">
    <property type="entry name" value="HELICASE_CTER"/>
    <property type="match status" value="1"/>
</dbReference>
<keyword evidence="1" id="KW-0547">Nucleotide-binding</keyword>
<gene>
    <name evidence="5" type="ORF">C5Y93_10725</name>
</gene>
<evidence type="ECO:0000256" key="2">
    <source>
        <dbReference type="ARBA" id="ARBA00022840"/>
    </source>
</evidence>
<dbReference type="GO" id="GO:0005524">
    <property type="term" value="F:ATP binding"/>
    <property type="evidence" value="ECO:0007669"/>
    <property type="project" value="UniProtKB-KW"/>
</dbReference>
<reference evidence="5 6" key="1">
    <citation type="submission" date="2018-02" db="EMBL/GenBank/DDBJ databases">
        <title>Comparative genomes isolates from brazilian mangrove.</title>
        <authorList>
            <person name="Araujo J.E."/>
            <person name="Taketani R.G."/>
            <person name="Silva M.C.P."/>
            <person name="Loureco M.V."/>
            <person name="Andreote F.D."/>
        </authorList>
    </citation>
    <scope>NUCLEOTIDE SEQUENCE [LARGE SCALE GENOMIC DNA]</scope>
    <source>
        <strain evidence="5 6">Nap-Phe MGV</strain>
    </source>
</reference>
<dbReference type="InterPro" id="IPR052511">
    <property type="entry name" value="ATP-dep_Helicase"/>
</dbReference>
<protein>
    <submittedName>
        <fullName evidence="5">DEAD/DEAH box helicase</fullName>
    </submittedName>
</protein>
<dbReference type="SMART" id="SM00490">
    <property type="entry name" value="HELICc"/>
    <property type="match status" value="1"/>
</dbReference>
<dbReference type="GO" id="GO:0016887">
    <property type="term" value="F:ATP hydrolysis activity"/>
    <property type="evidence" value="ECO:0007669"/>
    <property type="project" value="TreeGrafter"/>
</dbReference>
<feature type="domain" description="Helicase ATP-binding" evidence="3">
    <location>
        <begin position="35"/>
        <end position="214"/>
    </location>
</feature>
<dbReference type="Gene3D" id="3.40.50.300">
    <property type="entry name" value="P-loop containing nucleotide triphosphate hydrolases"/>
    <property type="match status" value="2"/>
</dbReference>
<evidence type="ECO:0000256" key="1">
    <source>
        <dbReference type="ARBA" id="ARBA00022741"/>
    </source>
</evidence>
<dbReference type="PROSITE" id="PS51192">
    <property type="entry name" value="HELICASE_ATP_BIND_1"/>
    <property type="match status" value="1"/>
</dbReference>
<dbReference type="InterPro" id="IPR027417">
    <property type="entry name" value="P-loop_NTPase"/>
</dbReference>
<dbReference type="OrthoDB" id="9774462at2"/>
<name>A0A2S8GNP3_9BACT</name>
<feature type="domain" description="Helicase C-terminal" evidence="4">
    <location>
        <begin position="250"/>
        <end position="410"/>
    </location>
</feature>
<dbReference type="InterPro" id="IPR001650">
    <property type="entry name" value="Helicase_C-like"/>
</dbReference>
<dbReference type="RefSeq" id="WP_105335423.1">
    <property type="nucleotide sequence ID" value="NZ_PUHZ01000011.1"/>
</dbReference>
<proteinExistence type="predicted"/>
<evidence type="ECO:0000259" key="3">
    <source>
        <dbReference type="PROSITE" id="PS51192"/>
    </source>
</evidence>
<keyword evidence="2" id="KW-0067">ATP-binding</keyword>
<dbReference type="InterPro" id="IPR014001">
    <property type="entry name" value="Helicase_ATP-bd"/>
</dbReference>
<dbReference type="GO" id="GO:0003677">
    <property type="term" value="F:DNA binding"/>
    <property type="evidence" value="ECO:0007669"/>
    <property type="project" value="TreeGrafter"/>
</dbReference>
<dbReference type="Pfam" id="PF00271">
    <property type="entry name" value="Helicase_C"/>
    <property type="match status" value="1"/>
</dbReference>
<evidence type="ECO:0000313" key="5">
    <source>
        <dbReference type="EMBL" id="PQO46045.1"/>
    </source>
</evidence>
<evidence type="ECO:0000259" key="4">
    <source>
        <dbReference type="PROSITE" id="PS51194"/>
    </source>
</evidence>
<keyword evidence="5" id="KW-0378">Hydrolase</keyword>
<organism evidence="5 6">
    <name type="scientific">Blastopirellula marina</name>
    <dbReference type="NCBI Taxonomy" id="124"/>
    <lineage>
        <taxon>Bacteria</taxon>
        <taxon>Pseudomonadati</taxon>
        <taxon>Planctomycetota</taxon>
        <taxon>Planctomycetia</taxon>
        <taxon>Pirellulales</taxon>
        <taxon>Pirellulaceae</taxon>
        <taxon>Blastopirellula</taxon>
    </lineage>
</organism>
<accession>A0A2S8GNP3</accession>
<dbReference type="InterPro" id="IPR011545">
    <property type="entry name" value="DEAD/DEAH_box_helicase_dom"/>
</dbReference>
<dbReference type="Proteomes" id="UP000237819">
    <property type="component" value="Unassembled WGS sequence"/>
</dbReference>
<dbReference type="SUPFAM" id="SSF52540">
    <property type="entry name" value="P-loop containing nucleoside triphosphate hydrolases"/>
    <property type="match status" value="1"/>
</dbReference>
<dbReference type="PANTHER" id="PTHR47962:SF5">
    <property type="entry name" value="ATP-DEPENDENT HELICASE LHR-RELATED"/>
    <property type="match status" value="1"/>
</dbReference>
<dbReference type="EMBL" id="PUHZ01000011">
    <property type="protein sequence ID" value="PQO46045.1"/>
    <property type="molecule type" value="Genomic_DNA"/>
</dbReference>
<keyword evidence="5" id="KW-0347">Helicase</keyword>
<evidence type="ECO:0000313" key="6">
    <source>
        <dbReference type="Proteomes" id="UP000237819"/>
    </source>
</evidence>
<dbReference type="Pfam" id="PF00270">
    <property type="entry name" value="DEAD"/>
    <property type="match status" value="1"/>
</dbReference>
<dbReference type="PANTHER" id="PTHR47962">
    <property type="entry name" value="ATP-DEPENDENT HELICASE LHR-RELATED-RELATED"/>
    <property type="match status" value="1"/>
</dbReference>
<comment type="caution">
    <text evidence="5">The sequence shown here is derived from an EMBL/GenBank/DDBJ whole genome shotgun (WGS) entry which is preliminary data.</text>
</comment>
<sequence>MSRNNAFHLLARPIQQKLWDMKWPSLRPIQEDAIVAIQQGQSDVIISAATAAGKTEAAFLPILSQIHESPASSVQAMYVGPLKALINDQFGRLELLCERADIPVHRWHGDVDMGARKRLMEKPSGVLLITPESIEALMINRSTRLPHVFRGLQFVVIDEIHALIGSVRGTHLRSLLFRLRRFTQHDFRIIGLSATLGDAFPHYAKWLRPDKDREVNLISGRDEGKKLLYKVHAYTVSRPKQGDSGDNSEEAAHVLETMSGDMFRHFAGHKNLIFANRKSDVEWFADGLNSRCRKENRQEEFLVHHGSLSKEIREFTEHEMQGSRPRTTLCSSTLELGIDIGNVRAVGQIDPPWSVNSLVQRLGRSGRKDDEAQRMRLYVREDEIDEQSDLVDRLHLDLLQAIALSELLLSTPRWVEPPKLTSWDLSTLSQQVLSVLAETGGCQAATVFDRLCRNGAFRSVTPQAFTDLLRSLGTREIIEQMPQGDLILAPKGEAIVGHYSFYSAFEAAIEFTVIAGSETIGRLPVGALPQIDDHFLLAGRRWQVVSIDEEQKVVIARSSPGKMPPKFLPGGGEMHPRVREMMRDILLSQKQLPYLDTTATQLLQSARTAAVQRGVTKSCVVKLGPRLHLWFTWTGTRIQQTLFFIAASLGLRPVDHRVALEFPCSPEEALEKFGRYLQSNPDPIELAREIPAKQIGKFDFLIDDSLLIQSIARDRLDLDGALDLIRGLVRPADAR</sequence>
<dbReference type="SMART" id="SM00487">
    <property type="entry name" value="DEXDc"/>
    <property type="match status" value="1"/>
</dbReference>
<dbReference type="GO" id="GO:0004386">
    <property type="term" value="F:helicase activity"/>
    <property type="evidence" value="ECO:0007669"/>
    <property type="project" value="UniProtKB-KW"/>
</dbReference>